<dbReference type="EMBL" id="UYWY01020599">
    <property type="protein sequence ID" value="VDM42054.1"/>
    <property type="molecule type" value="Genomic_DNA"/>
</dbReference>
<proteinExistence type="predicted"/>
<reference evidence="1 3" key="1">
    <citation type="submission" date="2014-11" db="EMBL/GenBank/DDBJ databases">
        <title>Genetic blueprint of the zoonotic pathogen Toxocara canis.</title>
        <authorList>
            <person name="Zhu X.-Q."/>
            <person name="Korhonen P.K."/>
            <person name="Cai H."/>
            <person name="Young N.D."/>
            <person name="Nejsum P."/>
            <person name="von Samson-Himmelstjerna G."/>
            <person name="Boag P.R."/>
            <person name="Tan P."/>
            <person name="Li Q."/>
            <person name="Min J."/>
            <person name="Yang Y."/>
            <person name="Wang X."/>
            <person name="Fang X."/>
            <person name="Hall R.S."/>
            <person name="Hofmann A."/>
            <person name="Sternberg P.W."/>
            <person name="Jex A.R."/>
            <person name="Gasser R.B."/>
        </authorList>
    </citation>
    <scope>NUCLEOTIDE SEQUENCE [LARGE SCALE GENOMIC DNA]</scope>
    <source>
        <strain evidence="1">PN_DK_2014</strain>
    </source>
</reference>
<dbReference type="EMBL" id="JPKZ01002688">
    <property type="protein sequence ID" value="KHN75494.1"/>
    <property type="molecule type" value="Genomic_DNA"/>
</dbReference>
<protein>
    <recommendedName>
        <fullName evidence="4">F-box domain-containing protein</fullName>
    </recommendedName>
</protein>
<name>A0A0B2V1Z7_TOXCA</name>
<dbReference type="OMA" id="EYDWHPS"/>
<accession>A0A0B2V1Z7</accession>
<dbReference type="AlphaFoldDB" id="A0A0B2V1Z7"/>
<gene>
    <name evidence="1" type="ORF">Tcan_16611</name>
    <name evidence="2" type="ORF">TCNE_LOCUS10733</name>
</gene>
<keyword evidence="3" id="KW-1185">Reference proteome</keyword>
<evidence type="ECO:0008006" key="4">
    <source>
        <dbReference type="Google" id="ProtNLM"/>
    </source>
</evidence>
<sequence length="297" mass="34132">MALTLPLQVLDSVRRCYCSVRAGTSNIRDEALFDVVIKQASLFDVIKWQRVSRGFRRAAHKRLDAYTRIDVRVYSGLQKVRNDKGNSGRYDWHPSVALMMVDLGPNHLGIAIDSELNWRDVKALLHLLITFRRKIKQLYIDSPVIELLVAEVNKQQVNFLLALLCSSRKSNQGGSLCKERLTTIAPLIEQHLPNGPFFPHLKQLTITSQSNQLEHLSRLLSYAVSVDLIYHVEQMDVLCLKICVGNAWSRSRSFRLFRHLTRFRQWAEADLLGERYFQQFSAYAATKRPKSTSCSSR</sequence>
<evidence type="ECO:0000313" key="1">
    <source>
        <dbReference type="EMBL" id="KHN75494.1"/>
    </source>
</evidence>
<reference evidence="2" key="2">
    <citation type="submission" date="2018-11" db="EMBL/GenBank/DDBJ databases">
        <authorList>
            <consortium name="Pathogen Informatics"/>
        </authorList>
    </citation>
    <scope>NUCLEOTIDE SEQUENCE [LARGE SCALE GENOMIC DNA]</scope>
</reference>
<organism evidence="1 3">
    <name type="scientific">Toxocara canis</name>
    <name type="common">Canine roundworm</name>
    <dbReference type="NCBI Taxonomy" id="6265"/>
    <lineage>
        <taxon>Eukaryota</taxon>
        <taxon>Metazoa</taxon>
        <taxon>Ecdysozoa</taxon>
        <taxon>Nematoda</taxon>
        <taxon>Chromadorea</taxon>
        <taxon>Rhabditida</taxon>
        <taxon>Spirurina</taxon>
        <taxon>Ascaridomorpha</taxon>
        <taxon>Ascaridoidea</taxon>
        <taxon>Toxocaridae</taxon>
        <taxon>Toxocara</taxon>
    </lineage>
</organism>
<evidence type="ECO:0000313" key="2">
    <source>
        <dbReference type="EMBL" id="VDM42054.1"/>
    </source>
</evidence>
<dbReference type="OrthoDB" id="5845603at2759"/>
<dbReference type="Proteomes" id="UP000031036">
    <property type="component" value="Unassembled WGS sequence"/>
</dbReference>
<evidence type="ECO:0000313" key="3">
    <source>
        <dbReference type="Proteomes" id="UP000031036"/>
    </source>
</evidence>